<keyword evidence="1" id="KW-0472">Membrane</keyword>
<sequence>MDSLVLLYLLLPVAFSLHDFEEILFQHSWVLKNQNRIVKKFPFAKNILEHLAKLDTKKFAVIAFEEFCIILFGTILMLAKISFWQYIETALLFAFGIHLIIHLLQAILVKGYVPGLVSSLLLLPYGYFSTQLIVKEFQLKTFFIATIGTALMILNLKIMHRATMKN</sequence>
<keyword evidence="3" id="KW-1185">Reference proteome</keyword>
<feature type="transmembrane region" description="Helical" evidence="1">
    <location>
        <begin position="91"/>
        <end position="117"/>
    </location>
</feature>
<dbReference type="InterPro" id="IPR025671">
    <property type="entry name" value="HXXEE"/>
</dbReference>
<evidence type="ECO:0000313" key="3">
    <source>
        <dbReference type="Proteomes" id="UP000245523"/>
    </source>
</evidence>
<dbReference type="RefSeq" id="WP_109587050.1">
    <property type="nucleotide sequence ID" value="NZ_QGHD01000001.1"/>
</dbReference>
<accession>A0ABX5LSJ3</accession>
<keyword evidence="1" id="KW-1133">Transmembrane helix</keyword>
<evidence type="ECO:0000313" key="2">
    <source>
        <dbReference type="EMBL" id="PWL04026.1"/>
    </source>
</evidence>
<dbReference type="EMBL" id="QGHD01000001">
    <property type="protein sequence ID" value="PWL04026.1"/>
    <property type="molecule type" value="Genomic_DNA"/>
</dbReference>
<feature type="transmembrane region" description="Helical" evidence="1">
    <location>
        <begin position="59"/>
        <end position="79"/>
    </location>
</feature>
<name>A0ABX5LSJ3_9BACT</name>
<dbReference type="Pfam" id="PF13787">
    <property type="entry name" value="HXXEE"/>
    <property type="match status" value="1"/>
</dbReference>
<reference evidence="2 3" key="1">
    <citation type="submission" date="2018-05" db="EMBL/GenBank/DDBJ databases">
        <title>Animal gut microbial communities from fecal samples from Wisconsin, USA.</title>
        <authorList>
            <person name="Neumann A."/>
        </authorList>
    </citation>
    <scope>NUCLEOTIDE SEQUENCE [LARGE SCALE GENOMIC DNA]</scope>
    <source>
        <strain evidence="2 3">UWS4</strain>
    </source>
</reference>
<proteinExistence type="predicted"/>
<evidence type="ECO:0000256" key="1">
    <source>
        <dbReference type="SAM" id="Phobius"/>
    </source>
</evidence>
<organism evidence="2 3">
    <name type="scientific">Hallerella porci</name>
    <dbReference type="NCBI Taxonomy" id="1945871"/>
    <lineage>
        <taxon>Bacteria</taxon>
        <taxon>Pseudomonadati</taxon>
        <taxon>Fibrobacterota</taxon>
        <taxon>Fibrobacteria</taxon>
        <taxon>Fibrobacterales</taxon>
        <taxon>Fibrobacteraceae</taxon>
        <taxon>Hallerella</taxon>
    </lineage>
</organism>
<feature type="transmembrane region" description="Helical" evidence="1">
    <location>
        <begin position="137"/>
        <end position="156"/>
    </location>
</feature>
<protein>
    <submittedName>
        <fullName evidence="2">Uncharacterized protein with HXXEE motif</fullName>
    </submittedName>
</protein>
<keyword evidence="1" id="KW-0812">Transmembrane</keyword>
<gene>
    <name evidence="2" type="ORF">B0H50_10137</name>
</gene>
<comment type="caution">
    <text evidence="2">The sequence shown here is derived from an EMBL/GenBank/DDBJ whole genome shotgun (WGS) entry which is preliminary data.</text>
</comment>
<dbReference type="Proteomes" id="UP000245523">
    <property type="component" value="Unassembled WGS sequence"/>
</dbReference>